<dbReference type="EnsemblMetazoa" id="CJA26073.1">
    <property type="protein sequence ID" value="CJA26073.1"/>
    <property type="gene ID" value="WBGene00181645"/>
</dbReference>
<evidence type="ECO:0000313" key="1">
    <source>
        <dbReference type="EnsemblMetazoa" id="CJA26073.1"/>
    </source>
</evidence>
<organism evidence="1 2">
    <name type="scientific">Caenorhabditis japonica</name>
    <dbReference type="NCBI Taxonomy" id="281687"/>
    <lineage>
        <taxon>Eukaryota</taxon>
        <taxon>Metazoa</taxon>
        <taxon>Ecdysozoa</taxon>
        <taxon>Nematoda</taxon>
        <taxon>Chromadorea</taxon>
        <taxon>Rhabditida</taxon>
        <taxon>Rhabditina</taxon>
        <taxon>Rhabditomorpha</taxon>
        <taxon>Rhabditoidea</taxon>
        <taxon>Rhabditidae</taxon>
        <taxon>Peloderinae</taxon>
        <taxon>Caenorhabditis</taxon>
    </lineage>
</organism>
<name>A0A8R1E8B3_CAEJA</name>
<dbReference type="AlphaFoldDB" id="A0A8R1E8B3"/>
<keyword evidence="2" id="KW-1185">Reference proteome</keyword>
<dbReference type="Proteomes" id="UP000005237">
    <property type="component" value="Unassembled WGS sequence"/>
</dbReference>
<reference evidence="2" key="1">
    <citation type="submission" date="2010-08" db="EMBL/GenBank/DDBJ databases">
        <authorList>
            <consortium name="Caenorhabditis japonica Sequencing Consortium"/>
            <person name="Wilson R.K."/>
        </authorList>
    </citation>
    <scope>NUCLEOTIDE SEQUENCE [LARGE SCALE GENOMIC DNA]</scope>
    <source>
        <strain evidence="2">DF5081</strain>
    </source>
</reference>
<accession>A0A8R1E8B3</accession>
<proteinExistence type="predicted"/>
<reference evidence="1" key="2">
    <citation type="submission" date="2022-06" db="UniProtKB">
        <authorList>
            <consortium name="EnsemblMetazoa"/>
        </authorList>
    </citation>
    <scope>IDENTIFICATION</scope>
    <source>
        <strain evidence="1">DF5081</strain>
    </source>
</reference>
<sequence length="69" mass="7717">MDGLEHVASRTAEATSTDCAMDPLTLLKNVFRQRLVFENPNCFKSVTTVFPQIYVSSGAHFHDVLFNTP</sequence>
<evidence type="ECO:0000313" key="2">
    <source>
        <dbReference type="Proteomes" id="UP000005237"/>
    </source>
</evidence>
<protein>
    <submittedName>
        <fullName evidence="1">Uncharacterized protein</fullName>
    </submittedName>
</protein>